<keyword evidence="1" id="KW-0472">Membrane</keyword>
<feature type="domain" description="EamA" evidence="2">
    <location>
        <begin position="8"/>
        <end position="138"/>
    </location>
</feature>
<keyword evidence="4" id="KW-1185">Reference proteome</keyword>
<feature type="transmembrane region" description="Helical" evidence="1">
    <location>
        <begin position="243"/>
        <end position="265"/>
    </location>
</feature>
<reference evidence="3 4" key="1">
    <citation type="submission" date="2020-02" db="EMBL/GenBank/DDBJ databases">
        <title>Partial ammonium oxidation to N2 by heterotrophic bacteria.</title>
        <authorList>
            <person name="Wu M."/>
        </authorList>
    </citation>
    <scope>NUCLEOTIDE SEQUENCE [LARGE SCALE GENOMIC DNA]</scope>
    <source>
        <strain evidence="3 4">HO-1</strain>
    </source>
</reference>
<feature type="transmembrane region" description="Helical" evidence="1">
    <location>
        <begin position="271"/>
        <end position="291"/>
    </location>
</feature>
<feature type="transmembrane region" description="Helical" evidence="1">
    <location>
        <begin position="187"/>
        <end position="204"/>
    </location>
</feature>
<name>A0ABX8SXF6_9BURK</name>
<accession>A0ABX8SXF6</accession>
<keyword evidence="1" id="KW-1133">Transmembrane helix</keyword>
<evidence type="ECO:0000313" key="3">
    <source>
        <dbReference type="EMBL" id="QXX79603.1"/>
    </source>
</evidence>
<feature type="transmembrane region" description="Helical" evidence="1">
    <location>
        <begin position="121"/>
        <end position="138"/>
    </location>
</feature>
<dbReference type="Proteomes" id="UP000826050">
    <property type="component" value="Chromosome"/>
</dbReference>
<dbReference type="EMBL" id="CP049362">
    <property type="protein sequence ID" value="QXX79603.1"/>
    <property type="molecule type" value="Genomic_DNA"/>
</dbReference>
<feature type="domain" description="EamA" evidence="2">
    <location>
        <begin position="160"/>
        <end position="286"/>
    </location>
</feature>
<evidence type="ECO:0000259" key="2">
    <source>
        <dbReference type="Pfam" id="PF00892"/>
    </source>
</evidence>
<feature type="transmembrane region" description="Helical" evidence="1">
    <location>
        <begin position="216"/>
        <end position="236"/>
    </location>
</feature>
<gene>
    <name evidence="3" type="ORF">FE795_11630</name>
</gene>
<organism evidence="3 4">
    <name type="scientific">Alcaligenes ammonioxydans</name>
    <dbReference type="NCBI Taxonomy" id="2582914"/>
    <lineage>
        <taxon>Bacteria</taxon>
        <taxon>Pseudomonadati</taxon>
        <taxon>Pseudomonadota</taxon>
        <taxon>Betaproteobacteria</taxon>
        <taxon>Burkholderiales</taxon>
        <taxon>Alcaligenaceae</taxon>
        <taxon>Alcaligenes</taxon>
    </lineage>
</organism>
<feature type="transmembrane region" description="Helical" evidence="1">
    <location>
        <begin position="37"/>
        <end position="58"/>
    </location>
</feature>
<sequence length="322" mass="34811">MKQSDKATLIGLMAIILWSTIVGLIRSVSDYLGPTGGAALIYTLASVFLLLSAGWVRLREFPRLYLFWGSILFVCYELCLALSIAYAHNSRQAIEVGMVNYLWPTFTIVAAILFKQQKANWLIVPGLFLSMLGISWILGGEQGLNPNSVWLNVQDNPLSYGLALSGALIWAGYSTMTARIAQGKNGITLFFMLTAATLWMNHLFQGAPSLTVSTPALVYLLLAASAMGFGYAAWNVGILHGNITLLAGASYFIPVFSAALSSLLLRTPLATSFWQGSAMVCSGALLCWLAIRVRQPKVLKNAQPAEKSRRISADAAGPPGQQ</sequence>
<dbReference type="Pfam" id="PF00892">
    <property type="entry name" value="EamA"/>
    <property type="match status" value="2"/>
</dbReference>
<dbReference type="NCBIfam" id="NF008676">
    <property type="entry name" value="PRK11689.1"/>
    <property type="match status" value="1"/>
</dbReference>
<keyword evidence="1" id="KW-0812">Transmembrane</keyword>
<protein>
    <submittedName>
        <fullName evidence="3">Drug/metabolite DMT transporter permease</fullName>
    </submittedName>
</protein>
<feature type="transmembrane region" description="Helical" evidence="1">
    <location>
        <begin position="7"/>
        <end position="25"/>
    </location>
</feature>
<dbReference type="RefSeq" id="WP_003802865.1">
    <property type="nucleotide sequence ID" value="NZ_CP049362.1"/>
</dbReference>
<dbReference type="SUPFAM" id="SSF103481">
    <property type="entry name" value="Multidrug resistance efflux transporter EmrE"/>
    <property type="match status" value="2"/>
</dbReference>
<proteinExistence type="predicted"/>
<feature type="transmembrane region" description="Helical" evidence="1">
    <location>
        <begin position="158"/>
        <end position="175"/>
    </location>
</feature>
<feature type="transmembrane region" description="Helical" evidence="1">
    <location>
        <begin position="65"/>
        <end position="87"/>
    </location>
</feature>
<evidence type="ECO:0000256" key="1">
    <source>
        <dbReference type="SAM" id="Phobius"/>
    </source>
</evidence>
<feature type="transmembrane region" description="Helical" evidence="1">
    <location>
        <begin position="93"/>
        <end position="114"/>
    </location>
</feature>
<evidence type="ECO:0000313" key="4">
    <source>
        <dbReference type="Proteomes" id="UP000826050"/>
    </source>
</evidence>
<dbReference type="InterPro" id="IPR037185">
    <property type="entry name" value="EmrE-like"/>
</dbReference>
<dbReference type="InterPro" id="IPR000620">
    <property type="entry name" value="EamA_dom"/>
</dbReference>